<dbReference type="InterPro" id="IPR050259">
    <property type="entry name" value="SDR"/>
</dbReference>
<dbReference type="InterPro" id="IPR020904">
    <property type="entry name" value="Sc_DH/Rdtase_CS"/>
</dbReference>
<comment type="similarity">
    <text evidence="1">Belongs to the short-chain dehydrogenases/reductases (SDR) family.</text>
</comment>
<dbReference type="NCBIfam" id="NF009466">
    <property type="entry name" value="PRK12826.1-2"/>
    <property type="match status" value="1"/>
</dbReference>
<accession>A0ABX1QDK0</accession>
<dbReference type="InterPro" id="IPR002347">
    <property type="entry name" value="SDR_fam"/>
</dbReference>
<keyword evidence="4" id="KW-1185">Reference proteome</keyword>
<dbReference type="PROSITE" id="PS00061">
    <property type="entry name" value="ADH_SHORT"/>
    <property type="match status" value="1"/>
</dbReference>
<dbReference type="InterPro" id="IPR036291">
    <property type="entry name" value="NAD(P)-bd_dom_sf"/>
</dbReference>
<dbReference type="PANTHER" id="PTHR42879">
    <property type="entry name" value="3-OXOACYL-(ACYL-CARRIER-PROTEIN) REDUCTASE"/>
    <property type="match status" value="1"/>
</dbReference>
<dbReference type="PANTHER" id="PTHR42879:SF2">
    <property type="entry name" value="3-OXOACYL-[ACYL-CARRIER-PROTEIN] REDUCTASE FABG"/>
    <property type="match status" value="1"/>
</dbReference>
<comment type="caution">
    <text evidence="3">The sequence shown here is derived from an EMBL/GenBank/DDBJ whole genome shotgun (WGS) entry which is preliminary data.</text>
</comment>
<evidence type="ECO:0000259" key="2">
    <source>
        <dbReference type="SMART" id="SM00822"/>
    </source>
</evidence>
<dbReference type="EMBL" id="WTVQ01000018">
    <property type="protein sequence ID" value="NMG75467.1"/>
    <property type="molecule type" value="Genomic_DNA"/>
</dbReference>
<dbReference type="Pfam" id="PF13561">
    <property type="entry name" value="adh_short_C2"/>
    <property type="match status" value="1"/>
</dbReference>
<dbReference type="PRINTS" id="PR00080">
    <property type="entry name" value="SDRFAMILY"/>
</dbReference>
<evidence type="ECO:0000313" key="3">
    <source>
        <dbReference type="EMBL" id="NMG75467.1"/>
    </source>
</evidence>
<dbReference type="NCBIfam" id="NF005559">
    <property type="entry name" value="PRK07231.1"/>
    <property type="match status" value="1"/>
</dbReference>
<sequence>MQLKDRVAIVTGAGQGIGATVAKAYALEGAKVAVIDLDLAAANRVAAEIIESGGQALGVACDVANREQVEAMAAQVNAAWGRIDILVNNAGITRTAMLNKMTPDQWQQVLAVHLTGAFNCLQAVVGGMIERQYGRIIYVTSTAGVLGTIGQINYSAAKAGILGMTKSTAKELARYNITANAIAPGAATPMTETIRTDERFKDKYLDRIPLGRWAQPEEIAPVFLFFASDASSYVTGQVLAADGGMTIH</sequence>
<dbReference type="Proteomes" id="UP000648984">
    <property type="component" value="Unassembled WGS sequence"/>
</dbReference>
<evidence type="ECO:0000256" key="1">
    <source>
        <dbReference type="ARBA" id="ARBA00006484"/>
    </source>
</evidence>
<dbReference type="Gene3D" id="3.40.50.720">
    <property type="entry name" value="NAD(P)-binding Rossmann-like Domain"/>
    <property type="match status" value="1"/>
</dbReference>
<feature type="domain" description="Ketoreductase" evidence="2">
    <location>
        <begin position="6"/>
        <end position="193"/>
    </location>
</feature>
<reference evidence="3 4" key="1">
    <citation type="submission" date="2019-12" db="EMBL/GenBank/DDBJ databases">
        <title>Comparative genomics gives insights into the taxonomy of the Azoarcus-Aromatoleum group and reveals separate origins of nif in the plant-associated Azoarcus and non-plant-associated Aromatoleum sub-groups.</title>
        <authorList>
            <person name="Lafos M."/>
            <person name="Maluk M."/>
            <person name="Batista M."/>
            <person name="Junghare M."/>
            <person name="Carmona M."/>
            <person name="Faoro H."/>
            <person name="Cruz L.M."/>
            <person name="Battistoni F."/>
            <person name="De Souza E."/>
            <person name="Pedrosa F."/>
            <person name="Chen W.-M."/>
            <person name="Poole P.S."/>
            <person name="Dixon R.A."/>
            <person name="James E.K."/>
        </authorList>
    </citation>
    <scope>NUCLEOTIDE SEQUENCE [LARGE SCALE GENOMIC DNA]</scope>
    <source>
        <strain evidence="3 4">22Lin</strain>
    </source>
</reference>
<dbReference type="SUPFAM" id="SSF51735">
    <property type="entry name" value="NAD(P)-binding Rossmann-fold domains"/>
    <property type="match status" value="1"/>
</dbReference>
<gene>
    <name evidence="3" type="ORF">GPA25_11930</name>
</gene>
<dbReference type="SMART" id="SM00822">
    <property type="entry name" value="PKS_KR"/>
    <property type="match status" value="1"/>
</dbReference>
<dbReference type="RefSeq" id="WP_169260619.1">
    <property type="nucleotide sequence ID" value="NZ_WTVQ01000018.1"/>
</dbReference>
<proteinExistence type="inferred from homology"/>
<organism evidence="3 4">
    <name type="scientific">Aromatoleum diolicum</name>
    <dbReference type="NCBI Taxonomy" id="75796"/>
    <lineage>
        <taxon>Bacteria</taxon>
        <taxon>Pseudomonadati</taxon>
        <taxon>Pseudomonadota</taxon>
        <taxon>Betaproteobacteria</taxon>
        <taxon>Rhodocyclales</taxon>
        <taxon>Rhodocyclaceae</taxon>
        <taxon>Aromatoleum</taxon>
    </lineage>
</organism>
<name>A0ABX1QDK0_9RHOO</name>
<dbReference type="InterPro" id="IPR057326">
    <property type="entry name" value="KR_dom"/>
</dbReference>
<protein>
    <submittedName>
        <fullName evidence="3">SDR family oxidoreductase</fullName>
    </submittedName>
</protein>
<evidence type="ECO:0000313" key="4">
    <source>
        <dbReference type="Proteomes" id="UP000648984"/>
    </source>
</evidence>
<dbReference type="PRINTS" id="PR00081">
    <property type="entry name" value="GDHRDH"/>
</dbReference>